<feature type="compositionally biased region" description="Basic and acidic residues" evidence="1">
    <location>
        <begin position="250"/>
        <end position="279"/>
    </location>
</feature>
<name>A0A7R9GAV6_9CRUS</name>
<dbReference type="EMBL" id="OA882464">
    <property type="protein sequence ID" value="CAD7275503.1"/>
    <property type="molecule type" value="Genomic_DNA"/>
</dbReference>
<gene>
    <name evidence="3" type="ORF">NMOB1V02_LOCUS3296</name>
</gene>
<organism evidence="3">
    <name type="scientific">Notodromas monacha</name>
    <dbReference type="NCBI Taxonomy" id="399045"/>
    <lineage>
        <taxon>Eukaryota</taxon>
        <taxon>Metazoa</taxon>
        <taxon>Ecdysozoa</taxon>
        <taxon>Arthropoda</taxon>
        <taxon>Crustacea</taxon>
        <taxon>Oligostraca</taxon>
        <taxon>Ostracoda</taxon>
        <taxon>Podocopa</taxon>
        <taxon>Podocopida</taxon>
        <taxon>Cypridocopina</taxon>
        <taxon>Cypridoidea</taxon>
        <taxon>Cyprididae</taxon>
        <taxon>Notodromas</taxon>
    </lineage>
</organism>
<evidence type="ECO:0000313" key="4">
    <source>
        <dbReference type="Proteomes" id="UP000678499"/>
    </source>
</evidence>
<sequence>MMMMACDYELSRQPFYSADGILVVDVKEASCGDGSVVVAWALFATFLVLFILWNSLRQNVLAFLADLFFLLEVEPSRCVRLPGTKQEKIRDPRAGEGIVLLVLLLLLLCPVSLQRAMEYHKEEGNTARLIIFFGAFLNDDDYKKMRKNVNLAHVVKGRVAAAAAEQHADGAKEEQVGLGDGEEEPVALERHLGEEGADGVHNERHEHGGNDVGVAVHDAQVEDPENGHDREEAAELLQRVLDVFAGQQEVGHDKQDGVDEHQGPVDIFQKERKKERKIL</sequence>
<keyword evidence="2" id="KW-0472">Membrane</keyword>
<feature type="transmembrane region" description="Helical" evidence="2">
    <location>
        <begin position="94"/>
        <end position="113"/>
    </location>
</feature>
<dbReference type="Proteomes" id="UP000678499">
    <property type="component" value="Unassembled WGS sequence"/>
</dbReference>
<feature type="region of interest" description="Disordered" evidence="1">
    <location>
        <begin position="249"/>
        <end position="279"/>
    </location>
</feature>
<evidence type="ECO:0000313" key="3">
    <source>
        <dbReference type="EMBL" id="CAD7275503.1"/>
    </source>
</evidence>
<accession>A0A7R9GAV6</accession>
<keyword evidence="2" id="KW-0812">Transmembrane</keyword>
<keyword evidence="2" id="KW-1133">Transmembrane helix</keyword>
<evidence type="ECO:0000256" key="2">
    <source>
        <dbReference type="SAM" id="Phobius"/>
    </source>
</evidence>
<keyword evidence="4" id="KW-1185">Reference proteome</keyword>
<reference evidence="3" key="1">
    <citation type="submission" date="2020-11" db="EMBL/GenBank/DDBJ databases">
        <authorList>
            <person name="Tran Van P."/>
        </authorList>
    </citation>
    <scope>NUCLEOTIDE SEQUENCE</scope>
</reference>
<dbReference type="AlphaFoldDB" id="A0A7R9GAV6"/>
<evidence type="ECO:0000256" key="1">
    <source>
        <dbReference type="SAM" id="MobiDB-lite"/>
    </source>
</evidence>
<dbReference type="EMBL" id="CAJPEX010000427">
    <property type="protein sequence ID" value="CAG0915655.1"/>
    <property type="molecule type" value="Genomic_DNA"/>
</dbReference>
<protein>
    <submittedName>
        <fullName evidence="3">Uncharacterized protein</fullName>
    </submittedName>
</protein>
<proteinExistence type="predicted"/>
<feature type="transmembrane region" description="Helical" evidence="2">
    <location>
        <begin position="37"/>
        <end position="56"/>
    </location>
</feature>